<dbReference type="PANTHER" id="PTHR45947:SF3">
    <property type="entry name" value="SULFOQUINOVOSYL TRANSFERASE SQD2"/>
    <property type="match status" value="1"/>
</dbReference>
<dbReference type="EMBL" id="CAMXCT020001584">
    <property type="protein sequence ID" value="CAL1144742.1"/>
    <property type="molecule type" value="Genomic_DNA"/>
</dbReference>
<keyword evidence="1" id="KW-0328">Glycosyltransferase</keyword>
<dbReference type="OrthoDB" id="443318at2759"/>
<evidence type="ECO:0000313" key="8">
    <source>
        <dbReference type="Proteomes" id="UP001152797"/>
    </source>
</evidence>
<evidence type="ECO:0000259" key="4">
    <source>
        <dbReference type="Pfam" id="PF13439"/>
    </source>
</evidence>
<evidence type="ECO:0000259" key="3">
    <source>
        <dbReference type="Pfam" id="PF00534"/>
    </source>
</evidence>
<dbReference type="Pfam" id="PF13439">
    <property type="entry name" value="Glyco_transf_4"/>
    <property type="match status" value="1"/>
</dbReference>
<feature type="domain" description="Glycosyltransferase subfamily 4-like N-terminal" evidence="4">
    <location>
        <begin position="85"/>
        <end position="188"/>
    </location>
</feature>
<dbReference type="EMBL" id="CAMXCT030001584">
    <property type="protein sequence ID" value="CAL4778679.1"/>
    <property type="molecule type" value="Genomic_DNA"/>
</dbReference>
<dbReference type="InterPro" id="IPR028098">
    <property type="entry name" value="Glyco_trans_4-like_N"/>
</dbReference>
<evidence type="ECO:0000313" key="7">
    <source>
        <dbReference type="EMBL" id="CAL4778679.1"/>
    </source>
</evidence>
<dbReference type="InterPro" id="IPR001296">
    <property type="entry name" value="Glyco_trans_1"/>
</dbReference>
<evidence type="ECO:0000256" key="1">
    <source>
        <dbReference type="ARBA" id="ARBA00022676"/>
    </source>
</evidence>
<dbReference type="EMBL" id="CAMXCT010001584">
    <property type="protein sequence ID" value="CAI3991367.1"/>
    <property type="molecule type" value="Genomic_DNA"/>
</dbReference>
<sequence>MAENGQNGLRTQVSCWIAAVRTHYLVLLFFTLIVYFPRLCLSYFVFFLAQFLRLIARITGVATGRPVANRRILVITDYLPPQTHGIAIRCHAYVKEMRAKGHEVIVFSTAYEASKETSFDHPNIPAVVNPFNLKNRIGYNPGVKLAWFLGAHTWDVVHLVYPSLIGTFVLTTCAWRRIPVYCSHHVEMNIFAYKLVPIRWVASFGLKMYDILGLGPAIKWGTLNAAPTLCFARDHMGKENEAKLRRVPSGTHDIFTAVPKSDTERRDIRLAKFKVDSEDDKVILMVQRLSAEKGTERVFTALLPKEEGGQGVKGVLAIAGDGPAKEGLIAEATRLRLRVVFLGNVPHNELPQLYRSADCFVTMSLSETFGLTCLEAMMCGCPAVMPFCSVFDEIWTDKTPKEWHYNIESPEELAASIAAAQTGRKYLQDHPVRMTWRDAAEELLEQYEECIKMNKKNREMLRELVQFMDHCFRVAICSTAATWVLCRYYWPAMKRFVRGVGLETLVR</sequence>
<dbReference type="Gene3D" id="3.40.50.2000">
    <property type="entry name" value="Glycogen Phosphorylase B"/>
    <property type="match status" value="2"/>
</dbReference>
<keyword evidence="2" id="KW-0472">Membrane</keyword>
<dbReference type="PANTHER" id="PTHR45947">
    <property type="entry name" value="SULFOQUINOVOSYL TRANSFERASE SQD2"/>
    <property type="match status" value="1"/>
</dbReference>
<comment type="caution">
    <text evidence="5">The sequence shown here is derived from an EMBL/GenBank/DDBJ whole genome shotgun (WGS) entry which is preliminary data.</text>
</comment>
<feature type="transmembrane region" description="Helical" evidence="2">
    <location>
        <begin position="24"/>
        <end position="49"/>
    </location>
</feature>
<dbReference type="AlphaFoldDB" id="A0A9P1CFK9"/>
<dbReference type="SUPFAM" id="SSF53756">
    <property type="entry name" value="UDP-Glycosyltransferase/glycogen phosphorylase"/>
    <property type="match status" value="1"/>
</dbReference>
<reference evidence="6" key="2">
    <citation type="submission" date="2024-04" db="EMBL/GenBank/DDBJ databases">
        <authorList>
            <person name="Chen Y."/>
            <person name="Shah S."/>
            <person name="Dougan E. K."/>
            <person name="Thang M."/>
            <person name="Chan C."/>
        </authorList>
    </citation>
    <scope>NUCLEOTIDE SEQUENCE [LARGE SCALE GENOMIC DNA]</scope>
</reference>
<feature type="domain" description="Glycosyl transferase family 1" evidence="3">
    <location>
        <begin position="273"/>
        <end position="424"/>
    </location>
</feature>
<accession>A0A9P1CFK9</accession>
<organism evidence="5">
    <name type="scientific">Cladocopium goreaui</name>
    <dbReference type="NCBI Taxonomy" id="2562237"/>
    <lineage>
        <taxon>Eukaryota</taxon>
        <taxon>Sar</taxon>
        <taxon>Alveolata</taxon>
        <taxon>Dinophyceae</taxon>
        <taxon>Suessiales</taxon>
        <taxon>Symbiodiniaceae</taxon>
        <taxon>Cladocopium</taxon>
    </lineage>
</organism>
<dbReference type="CDD" id="cd03801">
    <property type="entry name" value="GT4_PimA-like"/>
    <property type="match status" value="1"/>
</dbReference>
<protein>
    <submittedName>
        <fullName evidence="7">Poly(A) RNA polymerase GLD2</fullName>
    </submittedName>
</protein>
<evidence type="ECO:0000313" key="5">
    <source>
        <dbReference type="EMBL" id="CAI3991367.1"/>
    </source>
</evidence>
<dbReference type="GO" id="GO:0016757">
    <property type="term" value="F:glycosyltransferase activity"/>
    <property type="evidence" value="ECO:0007669"/>
    <property type="project" value="UniProtKB-KW"/>
</dbReference>
<proteinExistence type="predicted"/>
<gene>
    <name evidence="5" type="ORF">C1SCF055_LOCUS18284</name>
</gene>
<evidence type="ECO:0000256" key="2">
    <source>
        <dbReference type="SAM" id="Phobius"/>
    </source>
</evidence>
<dbReference type="InterPro" id="IPR050194">
    <property type="entry name" value="Glycosyltransferase_grp1"/>
</dbReference>
<keyword evidence="2" id="KW-0812">Transmembrane</keyword>
<evidence type="ECO:0000313" key="6">
    <source>
        <dbReference type="EMBL" id="CAL1144742.1"/>
    </source>
</evidence>
<name>A0A9P1CFK9_9DINO</name>
<keyword evidence="2" id="KW-1133">Transmembrane helix</keyword>
<keyword evidence="1" id="KW-0808">Transferase</keyword>
<dbReference type="Pfam" id="PF00534">
    <property type="entry name" value="Glycos_transf_1"/>
    <property type="match status" value="1"/>
</dbReference>
<dbReference type="Proteomes" id="UP001152797">
    <property type="component" value="Unassembled WGS sequence"/>
</dbReference>
<keyword evidence="8" id="KW-1185">Reference proteome</keyword>
<reference evidence="5" key="1">
    <citation type="submission" date="2022-10" db="EMBL/GenBank/DDBJ databases">
        <authorList>
            <person name="Chen Y."/>
            <person name="Dougan E. K."/>
            <person name="Chan C."/>
            <person name="Rhodes N."/>
            <person name="Thang M."/>
        </authorList>
    </citation>
    <scope>NUCLEOTIDE SEQUENCE</scope>
</reference>